<accession>A0A0E9VSY1</accession>
<dbReference type="EMBL" id="GBXM01028137">
    <property type="protein sequence ID" value="JAH80440.1"/>
    <property type="molecule type" value="Transcribed_RNA"/>
</dbReference>
<sequence length="12" mass="1541">MRNNSYEVCRRL</sequence>
<reference evidence="1" key="2">
    <citation type="journal article" date="2015" name="Fish Shellfish Immunol.">
        <title>Early steps in the European eel (Anguilla anguilla)-Vibrio vulnificus interaction in the gills: Role of the RtxA13 toxin.</title>
        <authorList>
            <person name="Callol A."/>
            <person name="Pajuelo D."/>
            <person name="Ebbesson L."/>
            <person name="Teles M."/>
            <person name="MacKenzie S."/>
            <person name="Amaro C."/>
        </authorList>
    </citation>
    <scope>NUCLEOTIDE SEQUENCE</scope>
</reference>
<proteinExistence type="predicted"/>
<reference evidence="1" key="1">
    <citation type="submission" date="2014-11" db="EMBL/GenBank/DDBJ databases">
        <authorList>
            <person name="Amaro Gonzalez C."/>
        </authorList>
    </citation>
    <scope>NUCLEOTIDE SEQUENCE</scope>
</reference>
<organism evidence="1">
    <name type="scientific">Anguilla anguilla</name>
    <name type="common">European freshwater eel</name>
    <name type="synonym">Muraena anguilla</name>
    <dbReference type="NCBI Taxonomy" id="7936"/>
    <lineage>
        <taxon>Eukaryota</taxon>
        <taxon>Metazoa</taxon>
        <taxon>Chordata</taxon>
        <taxon>Craniata</taxon>
        <taxon>Vertebrata</taxon>
        <taxon>Euteleostomi</taxon>
        <taxon>Actinopterygii</taxon>
        <taxon>Neopterygii</taxon>
        <taxon>Teleostei</taxon>
        <taxon>Anguilliformes</taxon>
        <taxon>Anguillidae</taxon>
        <taxon>Anguilla</taxon>
    </lineage>
</organism>
<name>A0A0E9VSY1_ANGAN</name>
<evidence type="ECO:0000313" key="1">
    <source>
        <dbReference type="EMBL" id="JAH80440.1"/>
    </source>
</evidence>
<protein>
    <submittedName>
        <fullName evidence="1">Uncharacterized protein</fullName>
    </submittedName>
</protein>